<dbReference type="Gene3D" id="3.40.50.10810">
    <property type="entry name" value="Tandem AAA-ATPase domain"/>
    <property type="match status" value="1"/>
</dbReference>
<keyword evidence="2" id="KW-0067">ATP-binding</keyword>
<protein>
    <submittedName>
        <fullName evidence="4">Global transactivator</fullName>
    </submittedName>
</protein>
<evidence type="ECO:0000313" key="4">
    <source>
        <dbReference type="EMBL" id="KAF5676943.1"/>
    </source>
</evidence>
<dbReference type="EMBL" id="JAAGWQ010000028">
    <property type="protein sequence ID" value="KAF5676943.1"/>
    <property type="molecule type" value="Genomic_DNA"/>
</dbReference>
<dbReference type="InterPro" id="IPR027417">
    <property type="entry name" value="P-loop_NTPase"/>
</dbReference>
<dbReference type="OrthoDB" id="5074162at2759"/>
<evidence type="ECO:0000256" key="2">
    <source>
        <dbReference type="ARBA" id="ARBA00022840"/>
    </source>
</evidence>
<keyword evidence="5" id="KW-1185">Reference proteome</keyword>
<feature type="domain" description="SNF2 N-terminal" evidence="3">
    <location>
        <begin position="119"/>
        <end position="190"/>
    </location>
</feature>
<dbReference type="InterPro" id="IPR000330">
    <property type="entry name" value="SNF2_N"/>
</dbReference>
<gene>
    <name evidence="4" type="ORF">FHETE_1950</name>
</gene>
<dbReference type="Pfam" id="PF00176">
    <property type="entry name" value="SNF2-rel_dom"/>
    <property type="match status" value="1"/>
</dbReference>
<proteinExistence type="predicted"/>
<comment type="caution">
    <text evidence="4">The sequence shown here is derived from an EMBL/GenBank/DDBJ whole genome shotgun (WGS) entry which is preliminary data.</text>
</comment>
<sequence>MAEDRCGQATPSLQISPSRHGFRRCNWAWEIPDCTRGSFGKAQTDASNLRTCPRCISSKLYYAVENRPQALILDTADTNTRTLLGYDVIICASSFLKTRYIELLKQQQFRVSVITHGIHAAKEMFKGYRHNRLSKPLHNERYEDTDKAFSVLIFDEAHDAKNEDSILSEAIRALSYKYAFLVTATPIFNS</sequence>
<dbReference type="SUPFAM" id="SSF52540">
    <property type="entry name" value="P-loop containing nucleoside triphosphate hydrolases"/>
    <property type="match status" value="1"/>
</dbReference>
<reference evidence="4 5" key="1">
    <citation type="submission" date="2020-05" db="EMBL/GenBank/DDBJ databases">
        <title>Identification and distribution of gene clusters putatively required for synthesis of sphingolipid metabolism inhibitors in phylogenetically diverse species of the filamentous fungus Fusarium.</title>
        <authorList>
            <person name="Kim H.-S."/>
            <person name="Busman M."/>
            <person name="Brown D.W."/>
            <person name="Divon H."/>
            <person name="Uhlig S."/>
            <person name="Proctor R.H."/>
        </authorList>
    </citation>
    <scope>NUCLEOTIDE SEQUENCE [LARGE SCALE GENOMIC DNA]</scope>
    <source>
        <strain evidence="4 5">NRRL 20693</strain>
    </source>
</reference>
<evidence type="ECO:0000256" key="1">
    <source>
        <dbReference type="ARBA" id="ARBA00022741"/>
    </source>
</evidence>
<name>A0A8H5TUS0_FUSHE</name>
<organism evidence="4 5">
    <name type="scientific">Fusarium heterosporum</name>
    <dbReference type="NCBI Taxonomy" id="42747"/>
    <lineage>
        <taxon>Eukaryota</taxon>
        <taxon>Fungi</taxon>
        <taxon>Dikarya</taxon>
        <taxon>Ascomycota</taxon>
        <taxon>Pezizomycotina</taxon>
        <taxon>Sordariomycetes</taxon>
        <taxon>Hypocreomycetidae</taxon>
        <taxon>Hypocreales</taxon>
        <taxon>Nectriaceae</taxon>
        <taxon>Fusarium</taxon>
        <taxon>Fusarium heterosporum species complex</taxon>
    </lineage>
</organism>
<evidence type="ECO:0000313" key="5">
    <source>
        <dbReference type="Proteomes" id="UP000567885"/>
    </source>
</evidence>
<accession>A0A8H5TUS0</accession>
<evidence type="ECO:0000259" key="3">
    <source>
        <dbReference type="Pfam" id="PF00176"/>
    </source>
</evidence>
<keyword evidence="1" id="KW-0547">Nucleotide-binding</keyword>
<dbReference type="InterPro" id="IPR038718">
    <property type="entry name" value="SNF2-like_sf"/>
</dbReference>
<dbReference type="Proteomes" id="UP000567885">
    <property type="component" value="Unassembled WGS sequence"/>
</dbReference>
<dbReference type="AlphaFoldDB" id="A0A8H5TUS0"/>
<dbReference type="GO" id="GO:0005524">
    <property type="term" value="F:ATP binding"/>
    <property type="evidence" value="ECO:0007669"/>
    <property type="project" value="InterPro"/>
</dbReference>